<dbReference type="PANTHER" id="PTHR42648:SF32">
    <property type="entry name" value="RIBONUCLEASE H-LIKE DOMAIN, GAG-PRE-INTEGRASE DOMAIN PROTEIN-RELATED"/>
    <property type="match status" value="1"/>
</dbReference>
<proteinExistence type="predicted"/>
<feature type="compositionally biased region" description="Basic and acidic residues" evidence="2">
    <location>
        <begin position="126"/>
        <end position="135"/>
    </location>
</feature>
<dbReference type="InterPro" id="IPR039537">
    <property type="entry name" value="Retrotran_Ty1/copia-like"/>
</dbReference>
<dbReference type="EMBL" id="QJKJ01016075">
    <property type="protein sequence ID" value="RDX61547.1"/>
    <property type="molecule type" value="Genomic_DNA"/>
</dbReference>
<evidence type="ECO:0000256" key="1">
    <source>
        <dbReference type="SAM" id="Coils"/>
    </source>
</evidence>
<keyword evidence="5" id="KW-1185">Reference proteome</keyword>
<dbReference type="OrthoDB" id="1737240at2759"/>
<feature type="non-terminal residue" evidence="4">
    <location>
        <position position="1"/>
    </location>
</feature>
<dbReference type="InterPro" id="IPR036397">
    <property type="entry name" value="RNaseH_sf"/>
</dbReference>
<evidence type="ECO:0000313" key="5">
    <source>
        <dbReference type="Proteomes" id="UP000257109"/>
    </source>
</evidence>
<gene>
    <name evidence="4" type="ORF">CR513_60213</name>
</gene>
<dbReference type="InterPro" id="IPR036875">
    <property type="entry name" value="Znf_CCHC_sf"/>
</dbReference>
<keyword evidence="1" id="KW-0175">Coiled coil</keyword>
<reference evidence="4" key="1">
    <citation type="submission" date="2018-05" db="EMBL/GenBank/DDBJ databases">
        <title>Draft genome of Mucuna pruriens seed.</title>
        <authorList>
            <person name="Nnadi N.E."/>
            <person name="Vos R."/>
            <person name="Hasami M.H."/>
            <person name="Devisetty U.K."/>
            <person name="Aguiy J.C."/>
        </authorList>
    </citation>
    <scope>NUCLEOTIDE SEQUENCE [LARGE SCALE GENOMIC DNA]</scope>
    <source>
        <strain evidence="4">JCA_2017</strain>
    </source>
</reference>
<feature type="region of interest" description="Disordered" evidence="2">
    <location>
        <begin position="115"/>
        <end position="135"/>
    </location>
</feature>
<comment type="caution">
    <text evidence="4">The sequence shown here is derived from an EMBL/GenBank/DDBJ whole genome shotgun (WGS) entry which is preliminary data.</text>
</comment>
<dbReference type="Gene3D" id="3.30.420.10">
    <property type="entry name" value="Ribonuclease H-like superfamily/Ribonuclease H"/>
    <property type="match status" value="1"/>
</dbReference>
<dbReference type="AlphaFoldDB" id="A0A371E6C1"/>
<dbReference type="Proteomes" id="UP000257109">
    <property type="component" value="Unassembled WGS sequence"/>
</dbReference>
<dbReference type="PANTHER" id="PTHR42648">
    <property type="entry name" value="TRANSPOSASE, PUTATIVE-RELATED"/>
    <property type="match status" value="1"/>
</dbReference>
<accession>A0A371E6C1</accession>
<dbReference type="SUPFAM" id="SSF57756">
    <property type="entry name" value="Retrovirus zinc finger-like domains"/>
    <property type="match status" value="1"/>
</dbReference>
<sequence length="528" mass="61337">MKTIFQPKMEKRFLNHLGMKIKKQEVEYEIVHSYNSSKKMWDILALAYEGTSQVRAPKASKDLKKLPMKELLGTLKVHEIELNEDKGQRKDKSIVPSKLRNLVKKPLMKKDIMRKRSPLSQGRSTPCEKIKEDPNERTTLEVKDKSQLVYYKCKKPGHFKSKCPSLEKEKEKEKKKPIYRRNVSSQYRRTLILNIYLVANVDSEEAKDDDEELSKEFDSLQKENDLLKKKNEKVNEKLQDEIINLRQSLAKFVNGSKNLKNILKHKRHLYDKTMVAHITGKEKGLCSKSLGLRQEDELRLEVTRKIGKIGKHPFPYINNVLFIKGLKHLVRCLPSLVYKENLLCDACKKGKQVRRSFESKNIVSTSKPLDLLHIDLFGPTKIASMSGKRYGLMLSRWTWVMFLDHKDKSDHGGKIENENFQKFYKEYDMLHNISCPRTPQQNGVMEKKNISLQKIARTISKKTPYESWNGRQPNISYSHPFGCKYFILNTKDNLGKFDPKSDKGTFLGYSNASKAYGVYNSITLIVDV</sequence>
<evidence type="ECO:0000256" key="2">
    <source>
        <dbReference type="SAM" id="MobiDB-lite"/>
    </source>
</evidence>
<dbReference type="Pfam" id="PF25597">
    <property type="entry name" value="SH3_retrovirus"/>
    <property type="match status" value="1"/>
</dbReference>
<evidence type="ECO:0000313" key="4">
    <source>
        <dbReference type="EMBL" id="RDX61547.1"/>
    </source>
</evidence>
<protein>
    <recommendedName>
        <fullName evidence="3">Retroviral polymerase SH3-like domain-containing protein</fullName>
    </recommendedName>
</protein>
<feature type="domain" description="Retroviral polymerase SH3-like" evidence="3">
    <location>
        <begin position="483"/>
        <end position="523"/>
    </location>
</feature>
<dbReference type="InterPro" id="IPR012337">
    <property type="entry name" value="RNaseH-like_sf"/>
</dbReference>
<feature type="coiled-coil region" evidence="1">
    <location>
        <begin position="203"/>
        <end position="248"/>
    </location>
</feature>
<dbReference type="GO" id="GO:0008270">
    <property type="term" value="F:zinc ion binding"/>
    <property type="evidence" value="ECO:0007669"/>
    <property type="project" value="InterPro"/>
</dbReference>
<dbReference type="GO" id="GO:0003676">
    <property type="term" value="F:nucleic acid binding"/>
    <property type="evidence" value="ECO:0007669"/>
    <property type="project" value="InterPro"/>
</dbReference>
<organism evidence="4 5">
    <name type="scientific">Mucuna pruriens</name>
    <name type="common">Velvet bean</name>
    <name type="synonym">Dolichos pruriens</name>
    <dbReference type="NCBI Taxonomy" id="157652"/>
    <lineage>
        <taxon>Eukaryota</taxon>
        <taxon>Viridiplantae</taxon>
        <taxon>Streptophyta</taxon>
        <taxon>Embryophyta</taxon>
        <taxon>Tracheophyta</taxon>
        <taxon>Spermatophyta</taxon>
        <taxon>Magnoliopsida</taxon>
        <taxon>eudicotyledons</taxon>
        <taxon>Gunneridae</taxon>
        <taxon>Pentapetalae</taxon>
        <taxon>rosids</taxon>
        <taxon>fabids</taxon>
        <taxon>Fabales</taxon>
        <taxon>Fabaceae</taxon>
        <taxon>Papilionoideae</taxon>
        <taxon>50 kb inversion clade</taxon>
        <taxon>NPAAA clade</taxon>
        <taxon>indigoferoid/millettioid clade</taxon>
        <taxon>Phaseoleae</taxon>
        <taxon>Mucuna</taxon>
    </lineage>
</organism>
<name>A0A371E6C1_MUCPR</name>
<dbReference type="InterPro" id="IPR057670">
    <property type="entry name" value="SH3_retrovirus"/>
</dbReference>
<dbReference type="SUPFAM" id="SSF53098">
    <property type="entry name" value="Ribonuclease H-like"/>
    <property type="match status" value="1"/>
</dbReference>
<evidence type="ECO:0000259" key="3">
    <source>
        <dbReference type="Pfam" id="PF25597"/>
    </source>
</evidence>